<dbReference type="Pfam" id="PF02985">
    <property type="entry name" value="HEAT"/>
    <property type="match status" value="1"/>
</dbReference>
<organism evidence="4 5">
    <name type="scientific">[Phormidium ambiguum] IAM M-71</name>
    <dbReference type="NCBI Taxonomy" id="454136"/>
    <lineage>
        <taxon>Bacteria</taxon>
        <taxon>Bacillati</taxon>
        <taxon>Cyanobacteriota</taxon>
        <taxon>Cyanophyceae</taxon>
        <taxon>Oscillatoriophycideae</taxon>
        <taxon>Aerosakkonematales</taxon>
        <taxon>Aerosakkonemataceae</taxon>
        <taxon>Floridanema</taxon>
    </lineage>
</organism>
<reference evidence="4 5" key="1">
    <citation type="submission" date="2016-11" db="EMBL/GenBank/DDBJ databases">
        <title>Draft Genome Sequences of Nine Cyanobacterial Strains from Diverse Habitats.</title>
        <authorList>
            <person name="Zhu T."/>
            <person name="Hou S."/>
            <person name="Lu X."/>
            <person name="Hess W.R."/>
        </authorList>
    </citation>
    <scope>NUCLEOTIDE SEQUENCE [LARGE SCALE GENOMIC DNA]</scope>
    <source>
        <strain evidence="4 5">IAM M-71</strain>
    </source>
</reference>
<keyword evidence="2" id="KW-0677">Repeat</keyword>
<dbReference type="EMBL" id="MRCE01000003">
    <property type="protein sequence ID" value="OKH40184.1"/>
    <property type="molecule type" value="Genomic_DNA"/>
</dbReference>
<dbReference type="Gene3D" id="1.25.10.10">
    <property type="entry name" value="Leucine-rich Repeat Variant"/>
    <property type="match status" value="1"/>
</dbReference>
<evidence type="ECO:0000313" key="4">
    <source>
        <dbReference type="EMBL" id="OKH40184.1"/>
    </source>
</evidence>
<dbReference type="STRING" id="454136.NIES2119_04505"/>
<dbReference type="PANTHER" id="PTHR12697:SF39">
    <property type="entry name" value="SLR1687 PROTEIN"/>
    <property type="match status" value="1"/>
</dbReference>
<dbReference type="GO" id="GO:0030089">
    <property type="term" value="C:phycobilisome"/>
    <property type="evidence" value="ECO:0007669"/>
    <property type="project" value="UniProtKB-KW"/>
</dbReference>
<dbReference type="PANTHER" id="PTHR12697">
    <property type="entry name" value="PBS LYASE HEAT-LIKE PROTEIN"/>
    <property type="match status" value="1"/>
</dbReference>
<evidence type="ECO:0000256" key="2">
    <source>
        <dbReference type="ARBA" id="ARBA00022737"/>
    </source>
</evidence>
<dbReference type="RefSeq" id="WP_073592246.1">
    <property type="nucleotide sequence ID" value="NZ_MRCE01000003.1"/>
</dbReference>
<sequence>MTITPDSVQNLLRSEELSDRLRAVNQLRQLDRPNAFRLVQIPIEDSNPRVRYAAVSQLDTLGCENLPKSFEILRDRLLNDSEIDVQAAAADCLGALKLTEAFPDLARIYHNTSEWLLQMSIIAALGEMGDSRGFELLEEALKSEVDLVKTAAISSFGELGDLRAVHLLSDCAKDPDWQVRYRVVQALNRLGSPEALAILQTMTNDEVEQIAQEAKNSLPIA</sequence>
<dbReference type="Pfam" id="PF13646">
    <property type="entry name" value="HEAT_2"/>
    <property type="match status" value="1"/>
</dbReference>
<keyword evidence="3" id="KW-0605">Phycobilisome</keyword>
<dbReference type="InterPro" id="IPR016024">
    <property type="entry name" value="ARM-type_fold"/>
</dbReference>
<dbReference type="InterPro" id="IPR011989">
    <property type="entry name" value="ARM-like"/>
</dbReference>
<evidence type="ECO:0000256" key="3">
    <source>
        <dbReference type="ARBA" id="ARBA00022738"/>
    </source>
</evidence>
<keyword evidence="1" id="KW-0042">Antenna complex</keyword>
<dbReference type="GO" id="GO:0016829">
    <property type="term" value="F:lyase activity"/>
    <property type="evidence" value="ECO:0007669"/>
    <property type="project" value="UniProtKB-KW"/>
</dbReference>
<dbReference type="GO" id="GO:0016491">
    <property type="term" value="F:oxidoreductase activity"/>
    <property type="evidence" value="ECO:0007669"/>
    <property type="project" value="TreeGrafter"/>
</dbReference>
<accession>A0A1U7IRU8</accession>
<dbReference type="OrthoDB" id="510108at2"/>
<dbReference type="AlphaFoldDB" id="A0A1U7IRU8"/>
<name>A0A1U7IRU8_9CYAN</name>
<dbReference type="InterPro" id="IPR004155">
    <property type="entry name" value="PBS_lyase_HEAT"/>
</dbReference>
<keyword evidence="4" id="KW-0456">Lyase</keyword>
<dbReference type="Proteomes" id="UP000185860">
    <property type="component" value="Unassembled WGS sequence"/>
</dbReference>
<protein>
    <submittedName>
        <fullName evidence="4">Phycocyanin alpha phycocyanobilin lyase</fullName>
    </submittedName>
</protein>
<proteinExistence type="predicted"/>
<evidence type="ECO:0000256" key="1">
    <source>
        <dbReference type="ARBA" id="ARBA00022549"/>
    </source>
</evidence>
<dbReference type="SUPFAM" id="SSF48371">
    <property type="entry name" value="ARM repeat"/>
    <property type="match status" value="1"/>
</dbReference>
<gene>
    <name evidence="4" type="ORF">NIES2119_04505</name>
</gene>
<dbReference type="InterPro" id="IPR000357">
    <property type="entry name" value="HEAT"/>
</dbReference>
<dbReference type="NCBIfam" id="NF045915">
    <property type="entry name" value="PhycobilmeDegNblB"/>
    <property type="match status" value="1"/>
</dbReference>
<comment type="caution">
    <text evidence="4">The sequence shown here is derived from an EMBL/GenBank/DDBJ whole genome shotgun (WGS) entry which is preliminary data.</text>
</comment>
<evidence type="ECO:0000313" key="5">
    <source>
        <dbReference type="Proteomes" id="UP000185860"/>
    </source>
</evidence>
<dbReference type="SMART" id="SM00567">
    <property type="entry name" value="EZ_HEAT"/>
    <property type="match status" value="5"/>
</dbReference>